<reference evidence="1" key="1">
    <citation type="submission" date="2019-05" db="EMBL/GenBank/DDBJ databases">
        <authorList>
            <consortium name="Pathogen Informatics"/>
        </authorList>
    </citation>
    <scope>NUCLEOTIDE SEQUENCE [LARGE SCALE GENOMIC DNA]</scope>
    <source>
        <strain evidence="1">NCTC12965</strain>
    </source>
</reference>
<gene>
    <name evidence="1" type="ORF">NCTC12965_06517</name>
</gene>
<name>A0A4U9W3J8_SERFO</name>
<dbReference type="AlphaFoldDB" id="A0A4U9W3J8"/>
<accession>A0A4U9W3J8</accession>
<sequence length="100" mass="11641">MQYKIKIPSDFNFVLENIDKIKSKEVIEAMAKILYLSGQLNHFVENISYGVELNIKIGHHDLYIPIKDLERISYWVNLLEKAAQRMHDAMKEIKPAAVIL</sequence>
<organism evidence="1">
    <name type="scientific">Serratia fonticola</name>
    <dbReference type="NCBI Taxonomy" id="47917"/>
    <lineage>
        <taxon>Bacteria</taxon>
        <taxon>Pseudomonadati</taxon>
        <taxon>Pseudomonadota</taxon>
        <taxon>Gammaproteobacteria</taxon>
        <taxon>Enterobacterales</taxon>
        <taxon>Yersiniaceae</taxon>
        <taxon>Serratia</taxon>
    </lineage>
</organism>
<proteinExistence type="predicted"/>
<dbReference type="EMBL" id="CABEEZ010000127">
    <property type="protein sequence ID" value="VTR53239.1"/>
    <property type="molecule type" value="Genomic_DNA"/>
</dbReference>
<evidence type="ECO:0000313" key="1">
    <source>
        <dbReference type="EMBL" id="VTR53239.1"/>
    </source>
</evidence>
<protein>
    <submittedName>
        <fullName evidence="1">Uncharacterized protein</fullName>
    </submittedName>
</protein>